<feature type="transmembrane region" description="Helical" evidence="1">
    <location>
        <begin position="83"/>
        <end position="101"/>
    </location>
</feature>
<proteinExistence type="predicted"/>
<dbReference type="RefSeq" id="WP_271187069.1">
    <property type="nucleotide sequence ID" value="NZ_BSFE01000006.1"/>
</dbReference>
<keyword evidence="1" id="KW-0472">Membrane</keyword>
<feature type="transmembrane region" description="Helical" evidence="1">
    <location>
        <begin position="121"/>
        <end position="140"/>
    </location>
</feature>
<evidence type="ECO:0000313" key="2">
    <source>
        <dbReference type="EMBL" id="GLK52704.1"/>
    </source>
</evidence>
<protein>
    <submittedName>
        <fullName evidence="2">Uncharacterized protein</fullName>
    </submittedName>
</protein>
<reference evidence="2" key="2">
    <citation type="submission" date="2023-01" db="EMBL/GenBank/DDBJ databases">
        <authorList>
            <person name="Sun Q."/>
            <person name="Evtushenko L."/>
        </authorList>
    </citation>
    <scope>NUCLEOTIDE SEQUENCE</scope>
    <source>
        <strain evidence="2">VKM B-1513</strain>
    </source>
</reference>
<organism evidence="2 3">
    <name type="scientific">Maricaulis virginensis</name>
    <dbReference type="NCBI Taxonomy" id="144022"/>
    <lineage>
        <taxon>Bacteria</taxon>
        <taxon>Pseudomonadati</taxon>
        <taxon>Pseudomonadota</taxon>
        <taxon>Alphaproteobacteria</taxon>
        <taxon>Maricaulales</taxon>
        <taxon>Maricaulaceae</taxon>
        <taxon>Maricaulis</taxon>
    </lineage>
</organism>
<dbReference type="EMBL" id="BSFE01000006">
    <property type="protein sequence ID" value="GLK52704.1"/>
    <property type="molecule type" value="Genomic_DNA"/>
</dbReference>
<dbReference type="Proteomes" id="UP001143486">
    <property type="component" value="Unassembled WGS sequence"/>
</dbReference>
<name>A0A9W6IP16_9PROT</name>
<accession>A0A9W6IP16</accession>
<reference evidence="2" key="1">
    <citation type="journal article" date="2014" name="Int. J. Syst. Evol. Microbiol.">
        <title>Complete genome sequence of Corynebacterium casei LMG S-19264T (=DSM 44701T), isolated from a smear-ripened cheese.</title>
        <authorList>
            <consortium name="US DOE Joint Genome Institute (JGI-PGF)"/>
            <person name="Walter F."/>
            <person name="Albersmeier A."/>
            <person name="Kalinowski J."/>
            <person name="Ruckert C."/>
        </authorList>
    </citation>
    <scope>NUCLEOTIDE SEQUENCE</scope>
    <source>
        <strain evidence="2">VKM B-1513</strain>
    </source>
</reference>
<evidence type="ECO:0000256" key="1">
    <source>
        <dbReference type="SAM" id="Phobius"/>
    </source>
</evidence>
<comment type="caution">
    <text evidence="2">The sequence shown here is derived from an EMBL/GenBank/DDBJ whole genome shotgun (WGS) entry which is preliminary data.</text>
</comment>
<keyword evidence="1" id="KW-1133">Transmembrane helix</keyword>
<sequence length="144" mass="15880">MRATTAFSTVFKGLVVLRVSYAVLLFSGTMAYRLSGDGPFAIDEHVATMLQSFPLWYFLVWGGFVGGYALAALMLLLRSWLALPVYAIAFTVDFLLSLYWFQQPGMDRAYSGSANLVEWGLNAFDLTVIAVLVLAGSVFTRDPD</sequence>
<gene>
    <name evidence="2" type="ORF">GCM10017621_22120</name>
</gene>
<evidence type="ECO:0000313" key="3">
    <source>
        <dbReference type="Proteomes" id="UP001143486"/>
    </source>
</evidence>
<dbReference type="AlphaFoldDB" id="A0A9W6IP16"/>
<keyword evidence="3" id="KW-1185">Reference proteome</keyword>
<keyword evidence="1" id="KW-0812">Transmembrane</keyword>
<feature type="transmembrane region" description="Helical" evidence="1">
    <location>
        <begin position="55"/>
        <end position="76"/>
    </location>
</feature>